<evidence type="ECO:0000256" key="1">
    <source>
        <dbReference type="ARBA" id="ARBA00023239"/>
    </source>
</evidence>
<dbReference type="PRINTS" id="PR00149">
    <property type="entry name" value="FUMRATELYASE"/>
</dbReference>
<dbReference type="GO" id="GO:0044208">
    <property type="term" value="P:'de novo' AMP biosynthetic process"/>
    <property type="evidence" value="ECO:0007669"/>
    <property type="project" value="TreeGrafter"/>
</dbReference>
<dbReference type="PANTHER" id="PTHR43172">
    <property type="entry name" value="ADENYLOSUCCINATE LYASE"/>
    <property type="match status" value="1"/>
</dbReference>
<name>A0A382T7D2_9ZZZZ</name>
<dbReference type="AlphaFoldDB" id="A0A382T7D2"/>
<dbReference type="PROSITE" id="PS00163">
    <property type="entry name" value="FUMARATE_LYASES"/>
    <property type="match status" value="1"/>
</dbReference>
<dbReference type="GO" id="GO:0070626">
    <property type="term" value="F:(S)-2-(5-amino-1-(5-phospho-D-ribosyl)imidazole-4-carboxamido) succinate lyase (fumarate-forming) activity"/>
    <property type="evidence" value="ECO:0007669"/>
    <property type="project" value="TreeGrafter"/>
</dbReference>
<dbReference type="SUPFAM" id="SSF48557">
    <property type="entry name" value="L-aspartase-like"/>
    <property type="match status" value="1"/>
</dbReference>
<accession>A0A382T7D2</accession>
<evidence type="ECO:0000313" key="3">
    <source>
        <dbReference type="EMBL" id="SVD18060.1"/>
    </source>
</evidence>
<reference evidence="3" key="1">
    <citation type="submission" date="2018-05" db="EMBL/GenBank/DDBJ databases">
        <authorList>
            <person name="Lanie J.A."/>
            <person name="Ng W.-L."/>
            <person name="Kazmierczak K.M."/>
            <person name="Andrzejewski T.M."/>
            <person name="Davidsen T.M."/>
            <person name="Wayne K.J."/>
            <person name="Tettelin H."/>
            <person name="Glass J.I."/>
            <person name="Rusch D."/>
            <person name="Podicherti R."/>
            <person name="Tsui H.-C.T."/>
            <person name="Winkler M.E."/>
        </authorList>
    </citation>
    <scope>NUCLEOTIDE SEQUENCE</scope>
</reference>
<keyword evidence="1" id="KW-0456">Lyase</keyword>
<organism evidence="3">
    <name type="scientific">marine metagenome</name>
    <dbReference type="NCBI Taxonomy" id="408172"/>
    <lineage>
        <taxon>unclassified sequences</taxon>
        <taxon>metagenomes</taxon>
        <taxon>ecological metagenomes</taxon>
    </lineage>
</organism>
<feature type="non-terminal residue" evidence="3">
    <location>
        <position position="1"/>
    </location>
</feature>
<sequence>PNENATMSTESQSYQNPLVKRYASAEMLQIFSDDNRYRTWRRLWLALAESEAELGLNISEAQLDELRAHLDDIDYDRVAEHESELRHDVMAHIKTFGEACPSAAGIIHLGATSCYVTDNADCILNRQALELVRSRLARLLGALEGFALEYKELPALAYTHFQPAQLTSVGKRAAIWAQDLLLDLKEVQFRLDGLRFRGVKGTTGTQASFLRLFDGDTDKVEALDEMVTKKMDFEARFRVTGQTYTRKQDEATLHALSGLAQSAHKISNDVRLLQRLGEMEEPFETRQVGSSAMPYKRNPMRMER</sequence>
<dbReference type="PANTHER" id="PTHR43172:SF1">
    <property type="entry name" value="ADENYLOSUCCINATE LYASE"/>
    <property type="match status" value="1"/>
</dbReference>
<dbReference type="GO" id="GO:0004018">
    <property type="term" value="F:N6-(1,2-dicarboxyethyl)AMP AMP-lyase (fumarate-forming) activity"/>
    <property type="evidence" value="ECO:0007669"/>
    <property type="project" value="TreeGrafter"/>
</dbReference>
<dbReference type="Gene3D" id="1.20.200.10">
    <property type="entry name" value="Fumarase/aspartase (Central domain)"/>
    <property type="match status" value="1"/>
</dbReference>
<dbReference type="Pfam" id="PF00206">
    <property type="entry name" value="Lyase_1"/>
    <property type="match status" value="1"/>
</dbReference>
<dbReference type="InterPro" id="IPR020557">
    <property type="entry name" value="Fumarate_lyase_CS"/>
</dbReference>
<proteinExistence type="predicted"/>
<gene>
    <name evidence="3" type="ORF">METZ01_LOCUS370914</name>
</gene>
<feature type="domain" description="Fumarate lyase N-terminal" evidence="2">
    <location>
        <begin position="26"/>
        <end position="303"/>
    </location>
</feature>
<dbReference type="InterPro" id="IPR008948">
    <property type="entry name" value="L-Aspartase-like"/>
</dbReference>
<dbReference type="Gene3D" id="1.10.275.60">
    <property type="match status" value="1"/>
</dbReference>
<protein>
    <recommendedName>
        <fullName evidence="2">Fumarate lyase N-terminal domain-containing protein</fullName>
    </recommendedName>
</protein>
<feature type="non-terminal residue" evidence="3">
    <location>
        <position position="304"/>
    </location>
</feature>
<evidence type="ECO:0000259" key="2">
    <source>
        <dbReference type="Pfam" id="PF00206"/>
    </source>
</evidence>
<dbReference type="InterPro" id="IPR000362">
    <property type="entry name" value="Fumarate_lyase_fam"/>
</dbReference>
<dbReference type="GO" id="GO:0005829">
    <property type="term" value="C:cytosol"/>
    <property type="evidence" value="ECO:0007669"/>
    <property type="project" value="TreeGrafter"/>
</dbReference>
<dbReference type="EMBL" id="UINC01134484">
    <property type="protein sequence ID" value="SVD18060.1"/>
    <property type="molecule type" value="Genomic_DNA"/>
</dbReference>
<dbReference type="InterPro" id="IPR022761">
    <property type="entry name" value="Fumarate_lyase_N"/>
</dbReference>